<accession>A0A1M6B605</accession>
<dbReference type="InterPro" id="IPR018490">
    <property type="entry name" value="cNMP-bd_dom_sf"/>
</dbReference>
<gene>
    <name evidence="1" type="ORF">SAMN04488508_101647</name>
</gene>
<protein>
    <submittedName>
        <fullName evidence="1">cAMP-binding domain of CRP or a regulatory subunit of cAMP-dependent protein kinases</fullName>
    </submittedName>
</protein>
<dbReference type="SUPFAM" id="SSF51206">
    <property type="entry name" value="cAMP-binding domain-like"/>
    <property type="match status" value="1"/>
</dbReference>
<dbReference type="Gene3D" id="2.60.120.10">
    <property type="entry name" value="Jelly Rolls"/>
    <property type="match status" value="1"/>
</dbReference>
<dbReference type="Proteomes" id="UP000184432">
    <property type="component" value="Unassembled WGS sequence"/>
</dbReference>
<keyword evidence="1" id="KW-0808">Transferase</keyword>
<name>A0A1M6B605_9FLAO</name>
<reference evidence="2" key="1">
    <citation type="submission" date="2016-11" db="EMBL/GenBank/DDBJ databases">
        <authorList>
            <person name="Varghese N."/>
            <person name="Submissions S."/>
        </authorList>
    </citation>
    <scope>NUCLEOTIDE SEQUENCE [LARGE SCALE GENOMIC DNA]</scope>
    <source>
        <strain evidence="2">DSM 22623</strain>
    </source>
</reference>
<organism evidence="1 2">
    <name type="scientific">Aquimarina spongiae</name>
    <dbReference type="NCBI Taxonomy" id="570521"/>
    <lineage>
        <taxon>Bacteria</taxon>
        <taxon>Pseudomonadati</taxon>
        <taxon>Bacteroidota</taxon>
        <taxon>Flavobacteriia</taxon>
        <taxon>Flavobacteriales</taxon>
        <taxon>Flavobacteriaceae</taxon>
        <taxon>Aquimarina</taxon>
    </lineage>
</organism>
<dbReference type="EMBL" id="FQYP01000001">
    <property type="protein sequence ID" value="SHI44172.1"/>
    <property type="molecule type" value="Genomic_DNA"/>
</dbReference>
<dbReference type="STRING" id="570521.SAMN04488508_101647"/>
<keyword evidence="2" id="KW-1185">Reference proteome</keyword>
<proteinExistence type="predicted"/>
<sequence>MMFMKQPEEYQKLIAFISNWVPLSETDINLLQSELSVEKYDKGDLILKQEQICTSLKFVISGVYRVYQIKDGKEITSYFNYDSRNLLVASFASLLKGHPSKEIIECIVPGRLISVKYSYWKWLYTQSEAFNTFGRLMAEFNYLLAIERIESLQHQNASNRYESFIKLYPDLLNRIPHHYIASYLGVTPESLSRIRKTVVNK</sequence>
<dbReference type="GO" id="GO:0016301">
    <property type="term" value="F:kinase activity"/>
    <property type="evidence" value="ECO:0007669"/>
    <property type="project" value="UniProtKB-KW"/>
</dbReference>
<dbReference type="AlphaFoldDB" id="A0A1M6B605"/>
<evidence type="ECO:0000313" key="2">
    <source>
        <dbReference type="Proteomes" id="UP000184432"/>
    </source>
</evidence>
<dbReference type="OrthoDB" id="1092431at2"/>
<evidence type="ECO:0000313" key="1">
    <source>
        <dbReference type="EMBL" id="SHI44172.1"/>
    </source>
</evidence>
<dbReference type="InterPro" id="IPR014710">
    <property type="entry name" value="RmlC-like_jellyroll"/>
</dbReference>
<keyword evidence="1" id="KW-0418">Kinase</keyword>